<feature type="chain" id="PRO_5040738604" description="Clr5 domain-containing protein" evidence="5">
    <location>
        <begin position="24"/>
        <end position="1520"/>
    </location>
</feature>
<proteinExistence type="predicted"/>
<organism evidence="7 8">
    <name type="scientific">Didymosphaeria variabile</name>
    <dbReference type="NCBI Taxonomy" id="1932322"/>
    <lineage>
        <taxon>Eukaryota</taxon>
        <taxon>Fungi</taxon>
        <taxon>Dikarya</taxon>
        <taxon>Ascomycota</taxon>
        <taxon>Pezizomycotina</taxon>
        <taxon>Dothideomycetes</taxon>
        <taxon>Pleosporomycetidae</taxon>
        <taxon>Pleosporales</taxon>
        <taxon>Massarineae</taxon>
        <taxon>Didymosphaeriaceae</taxon>
        <taxon>Didymosphaeria</taxon>
    </lineage>
</organism>
<dbReference type="SUPFAM" id="SSF48403">
    <property type="entry name" value="Ankyrin repeat"/>
    <property type="match status" value="4"/>
</dbReference>
<keyword evidence="5" id="KW-0732">Signal</keyword>
<feature type="domain" description="Clr5" evidence="6">
    <location>
        <begin position="61"/>
        <end position="107"/>
    </location>
</feature>
<protein>
    <recommendedName>
        <fullName evidence="6">Clr5 domain-containing protein</fullName>
    </recommendedName>
</protein>
<feature type="repeat" description="ANK" evidence="3">
    <location>
        <begin position="1398"/>
        <end position="1430"/>
    </location>
</feature>
<evidence type="ECO:0000259" key="6">
    <source>
        <dbReference type="Pfam" id="PF14420"/>
    </source>
</evidence>
<gene>
    <name evidence="7" type="ORF">N0V89_004863</name>
</gene>
<keyword evidence="1" id="KW-0677">Repeat</keyword>
<dbReference type="Pfam" id="PF12796">
    <property type="entry name" value="Ank_2"/>
    <property type="match status" value="3"/>
</dbReference>
<evidence type="ECO:0000256" key="4">
    <source>
        <dbReference type="SAM" id="MobiDB-lite"/>
    </source>
</evidence>
<name>A0A9W8XSM7_9PLEO</name>
<dbReference type="GeneID" id="80908393"/>
<dbReference type="InterPro" id="IPR025676">
    <property type="entry name" value="Clr5_dom"/>
</dbReference>
<dbReference type="PROSITE" id="PS50297">
    <property type="entry name" value="ANK_REP_REGION"/>
    <property type="match status" value="4"/>
</dbReference>
<feature type="signal peptide" evidence="5">
    <location>
        <begin position="1"/>
        <end position="23"/>
    </location>
</feature>
<keyword evidence="8" id="KW-1185">Reference proteome</keyword>
<keyword evidence="2 3" id="KW-0040">ANK repeat</keyword>
<dbReference type="InterPro" id="IPR036770">
    <property type="entry name" value="Ankyrin_rpt-contain_sf"/>
</dbReference>
<evidence type="ECO:0000256" key="2">
    <source>
        <dbReference type="ARBA" id="ARBA00023043"/>
    </source>
</evidence>
<reference evidence="7" key="1">
    <citation type="submission" date="2022-10" db="EMBL/GenBank/DDBJ databases">
        <title>Tapping the CABI collections for fungal endophytes: first genome assemblies for Collariella, Neodidymelliopsis, Ascochyta clinopodiicola, Didymella pomorum, Didymosphaeria variabile, Neocosmospora piperis and Neocucurbitaria cava.</title>
        <authorList>
            <person name="Hill R."/>
        </authorList>
    </citation>
    <scope>NUCLEOTIDE SEQUENCE</scope>
    <source>
        <strain evidence="7">IMI 356815</strain>
    </source>
</reference>
<sequence>MSQPTSLARFVRFCYSLILLIRASIDPTNFITQALRQRAFLYSAFSKTNRDGSMGKRKAEDDEWELFKDEILELYAQHPLLKVMRIMDTKGFKRTKAQYERRLNGWQSGARKNVTKAEWKFIVQQLQHRKSEGKASVVVVRGFQVPQTRLAKQGKMHAYQTALERFAPDLQVKAMAEVEVHTPRERSPAPELTRRRVLNLFRCMQQLPWWHVADRIDDMLHIYRGTHPTVPPVSSPRSAPRNAKRTKILFSLFSQTRITVGDNFSNPSNDVSRENSATALAKLKEHLQLLRIGRGPTANETKSDVTIKTTQLEMFKLVIGLVSNNCNVGDLTWMIMGFLDNPQNLEFLKRVLALNLASTNAVAEKLLSWSIRSRSGGNPALVKVLLDAGADANYVDSFGSSLLNYASVVSHRDTNYAVCKMLLDAGADVNHRNALGGSSLLTACVTRNYALVELLLRYVPDNSYMDLILSHYFRDKAIWRLLLDAGADINFQDQHGRSPLWHACQAGNGALVILFLDHGADVDLHHEAQGTPLYHATSRCSGAVISKLLDHGAHFGTKVPSFVTLIEDHGYDIAERLIQSALMSPGYSPNVATSAFVNAAWKGKLETLTYLATLLPEPLKELRLNSWLLFEAAAFGTDARQIHHANDVSDAGSSESAGEDPDTDDHEVPDTSDSENSDVSDVEDSNDGDIGDTYATDIGNTIDNDVEGSIVSDVRDSDTSDAQDSNFIDVEIPDASENELLESNAIAIMDYLRLNSFDIGSVDDSGRGSPLFYAALCGRIKLSQYLLENGAKLESFANGDWVQLVIEADPKAQVDISLRFRSSVSSRIPRMNNDLAFWDDEGGLASLAYNHAAELAPIHAAAMCSNETKVEVTQLMLRHGANPNRSGAVLPIQIASFASGEDARLITTLLKSGAEPNLAATRKVDIWWSNTVSDIDWNLRIAVPNALHMALINAGVEVFDTLHRAGAQLPHSSYAMEYCTCEANSLVVTSSVGESERAFHRKRSAFTRYNSHQGVLDGDSDSSWLDRDQMFDFSQDPSGTRAISSDTVNHDPGNEQCPYSDETWWNPLYQILYEGGEDHFSMVLAILSPDQKARWMTSKCFQYALTLFEWEFVTRHINSNNFPTCVIHHEAFLMKAIGKADERLVDLLIKSGNLPHATLQRGFLRAAELGHTKLVESFLASGCCPDSKVELLIGKVFSANEGIPFYRSPLGHALSMEDCMMTNIFRNHYRNITFGLRTSDCSHHFSRAYGEAIRYGDTETAELLTSEDNISEIEYVGPVPALGNTKLFEFHSSIQLAVAFKQYDAVNWLLARDADPNIPREPQYSPRAFHSPLQCAVKDGNVSLVRLLIAKGAHTNDTPVEIRGATALQFAAILGNFELLNILIRAGAAIDAPPCSWEGRSALEGAAEYGRLETVHFLLEAGAEVQGRMNMNYRKTVYRAWVHGHRVLAKAVQQWKQERYGLEDCESIDAIVESMDLETLERHGEPKLARPKYFQSCLTCKYGLREFHNSIAASGPQKNM</sequence>
<dbReference type="EMBL" id="JAPEUX010000003">
    <property type="protein sequence ID" value="KAJ4356826.1"/>
    <property type="molecule type" value="Genomic_DNA"/>
</dbReference>
<evidence type="ECO:0000313" key="8">
    <source>
        <dbReference type="Proteomes" id="UP001140513"/>
    </source>
</evidence>
<comment type="caution">
    <text evidence="7">The sequence shown here is derived from an EMBL/GenBank/DDBJ whole genome shotgun (WGS) entry which is preliminary data.</text>
</comment>
<dbReference type="PANTHER" id="PTHR24198:SF165">
    <property type="entry name" value="ANKYRIN REPEAT-CONTAINING PROTEIN-RELATED"/>
    <property type="match status" value="1"/>
</dbReference>
<feature type="region of interest" description="Disordered" evidence="4">
    <location>
        <begin position="646"/>
        <end position="701"/>
    </location>
</feature>
<dbReference type="PANTHER" id="PTHR24198">
    <property type="entry name" value="ANKYRIN REPEAT AND PROTEIN KINASE DOMAIN-CONTAINING PROTEIN"/>
    <property type="match status" value="1"/>
</dbReference>
<feature type="repeat" description="ANK" evidence="3">
    <location>
        <begin position="1363"/>
        <end position="1395"/>
    </location>
</feature>
<dbReference type="OrthoDB" id="539213at2759"/>
<dbReference type="PROSITE" id="PS50088">
    <property type="entry name" value="ANK_REPEAT"/>
    <property type="match status" value="5"/>
</dbReference>
<feature type="repeat" description="ANK" evidence="3">
    <location>
        <begin position="398"/>
        <end position="434"/>
    </location>
</feature>
<dbReference type="Pfam" id="PF14420">
    <property type="entry name" value="Clr5"/>
    <property type="match status" value="1"/>
</dbReference>
<dbReference type="SMART" id="SM00248">
    <property type="entry name" value="ANK"/>
    <property type="match status" value="14"/>
</dbReference>
<feature type="compositionally biased region" description="Acidic residues" evidence="4">
    <location>
        <begin position="657"/>
        <end position="690"/>
    </location>
</feature>
<dbReference type="RefSeq" id="XP_056073952.1">
    <property type="nucleotide sequence ID" value="XM_056213644.1"/>
</dbReference>
<dbReference type="InterPro" id="IPR002110">
    <property type="entry name" value="Ankyrin_rpt"/>
</dbReference>
<evidence type="ECO:0000313" key="7">
    <source>
        <dbReference type="EMBL" id="KAJ4356826.1"/>
    </source>
</evidence>
<accession>A0A9W8XSM7</accession>
<dbReference type="Proteomes" id="UP001140513">
    <property type="component" value="Unassembled WGS sequence"/>
</dbReference>
<evidence type="ECO:0000256" key="3">
    <source>
        <dbReference type="PROSITE-ProRule" id="PRU00023"/>
    </source>
</evidence>
<dbReference type="Pfam" id="PF00023">
    <property type="entry name" value="Ank"/>
    <property type="match status" value="1"/>
</dbReference>
<dbReference type="Gene3D" id="1.25.40.20">
    <property type="entry name" value="Ankyrin repeat-containing domain"/>
    <property type="match status" value="4"/>
</dbReference>
<evidence type="ECO:0000256" key="1">
    <source>
        <dbReference type="ARBA" id="ARBA00022737"/>
    </source>
</evidence>
<feature type="repeat" description="ANK" evidence="3">
    <location>
        <begin position="1328"/>
        <end position="1360"/>
    </location>
</feature>
<evidence type="ECO:0000256" key="5">
    <source>
        <dbReference type="SAM" id="SignalP"/>
    </source>
</evidence>
<feature type="repeat" description="ANK" evidence="3">
    <location>
        <begin position="495"/>
        <end position="527"/>
    </location>
</feature>